<dbReference type="FunFam" id="1.10.10.10:FF:000012">
    <property type="entry name" value="U5 small nuclear ribonucleoprotein helicase"/>
    <property type="match status" value="1"/>
</dbReference>
<dbReference type="InterPro" id="IPR057842">
    <property type="entry name" value="WH_MER3"/>
</dbReference>
<evidence type="ECO:0000256" key="6">
    <source>
        <dbReference type="SAM" id="MobiDB-lite"/>
    </source>
</evidence>
<feature type="domain" description="Helicase ATP-binding" evidence="7">
    <location>
        <begin position="288"/>
        <end position="481"/>
    </location>
</feature>
<dbReference type="SMART" id="SM00487">
    <property type="entry name" value="DEXDc"/>
    <property type="match status" value="2"/>
</dbReference>
<name>A0AA38VLS0_9PEZI</name>
<feature type="domain" description="Helicase C-terminal" evidence="8">
    <location>
        <begin position="517"/>
        <end position="731"/>
    </location>
</feature>
<dbReference type="InterPro" id="IPR004179">
    <property type="entry name" value="Sec63-dom"/>
</dbReference>
<evidence type="ECO:0000259" key="8">
    <source>
        <dbReference type="PROSITE" id="PS51194"/>
    </source>
</evidence>
<dbReference type="InterPro" id="IPR035892">
    <property type="entry name" value="C2_domain_sf"/>
</dbReference>
<gene>
    <name evidence="9" type="ORF">NKR23_g8165</name>
</gene>
<dbReference type="SMART" id="SM00973">
    <property type="entry name" value="Sec63"/>
    <property type="match status" value="2"/>
</dbReference>
<dbReference type="GO" id="GO:0016787">
    <property type="term" value="F:hydrolase activity"/>
    <property type="evidence" value="ECO:0007669"/>
    <property type="project" value="UniProtKB-KW"/>
</dbReference>
<comment type="similarity">
    <text evidence="1">Belongs to the helicase family. SKI2 subfamily.</text>
</comment>
<dbReference type="SUPFAM" id="SSF46785">
    <property type="entry name" value="Winged helix' DNA-binding domain"/>
    <property type="match status" value="1"/>
</dbReference>
<evidence type="ECO:0000256" key="2">
    <source>
        <dbReference type="ARBA" id="ARBA00022741"/>
    </source>
</evidence>
<dbReference type="InterPro" id="IPR036390">
    <property type="entry name" value="WH_DNA-bd_sf"/>
</dbReference>
<accession>A0AA38VLS0</accession>
<dbReference type="FunFam" id="3.40.50.300:FF:000102">
    <property type="entry name" value="RNA helicase, activating signal cointegrator 1"/>
    <property type="match status" value="1"/>
</dbReference>
<dbReference type="CDD" id="cd18020">
    <property type="entry name" value="DEXHc_ASCC3_1"/>
    <property type="match status" value="1"/>
</dbReference>
<dbReference type="FunFam" id="1.10.3380.10:FF:000002">
    <property type="entry name" value="Activating signal cointegrator 1 complex subunit 3"/>
    <property type="match status" value="1"/>
</dbReference>
<dbReference type="Gene3D" id="3.40.50.300">
    <property type="entry name" value="P-loop containing nucleotide triphosphate hydrolases"/>
    <property type="match status" value="4"/>
</dbReference>
<dbReference type="GO" id="GO:0005524">
    <property type="term" value="F:ATP binding"/>
    <property type="evidence" value="ECO:0007669"/>
    <property type="project" value="UniProtKB-KW"/>
</dbReference>
<dbReference type="InterPro" id="IPR001650">
    <property type="entry name" value="Helicase_C-like"/>
</dbReference>
<dbReference type="Gene3D" id="2.60.40.150">
    <property type="entry name" value="C2 domain"/>
    <property type="match status" value="2"/>
</dbReference>
<dbReference type="CDD" id="cd18022">
    <property type="entry name" value="DEXHc_ASCC3_2"/>
    <property type="match status" value="1"/>
</dbReference>
<keyword evidence="5" id="KW-0067">ATP-binding</keyword>
<organism evidence="9 10">
    <name type="scientific">Pleurostoma richardsiae</name>
    <dbReference type="NCBI Taxonomy" id="41990"/>
    <lineage>
        <taxon>Eukaryota</taxon>
        <taxon>Fungi</taxon>
        <taxon>Dikarya</taxon>
        <taxon>Ascomycota</taxon>
        <taxon>Pezizomycotina</taxon>
        <taxon>Sordariomycetes</taxon>
        <taxon>Sordariomycetidae</taxon>
        <taxon>Calosphaeriales</taxon>
        <taxon>Pleurostomataceae</taxon>
        <taxon>Pleurostoma</taxon>
    </lineage>
</organism>
<dbReference type="Pfam" id="PF00271">
    <property type="entry name" value="Helicase_C"/>
    <property type="match status" value="2"/>
</dbReference>
<dbReference type="Gene3D" id="1.10.3380.10">
    <property type="entry name" value="Sec63 N-terminal domain-like domain"/>
    <property type="match status" value="2"/>
</dbReference>
<dbReference type="FunFam" id="1.10.10.10:FF:000024">
    <property type="entry name" value="U5 small nuclear ribonucleoprotein helicase"/>
    <property type="match status" value="1"/>
</dbReference>
<dbReference type="Pfam" id="PF23445">
    <property type="entry name" value="WHD_SNRNP200"/>
    <property type="match status" value="2"/>
</dbReference>
<reference evidence="9" key="1">
    <citation type="submission" date="2022-07" db="EMBL/GenBank/DDBJ databases">
        <title>Fungi with potential for degradation of polypropylene.</title>
        <authorList>
            <person name="Gostincar C."/>
        </authorList>
    </citation>
    <scope>NUCLEOTIDE SEQUENCE</scope>
    <source>
        <strain evidence="9">EXF-13308</strain>
    </source>
</reference>
<dbReference type="FunFam" id="1.10.3380.10:FF:000009">
    <property type="entry name" value="DEAD/DEAH box helicase, putative"/>
    <property type="match status" value="1"/>
</dbReference>
<dbReference type="Gene3D" id="1.10.10.10">
    <property type="entry name" value="Winged helix-like DNA-binding domain superfamily/Winged helix DNA-binding domain"/>
    <property type="match status" value="2"/>
</dbReference>
<comment type="caution">
    <text evidence="9">The sequence shown here is derived from an EMBL/GenBank/DDBJ whole genome shotgun (WGS) entry which is preliminary data.</text>
</comment>
<sequence>MSSSLNEAEAQWRAQVAAMKAAIAELKLPTSTQNGESVLTDEDDDFDYSSAGSGHDVWDFISDSELEDLGLDSGDLMDSTDGLEEEPFGPHWFAEKCSAVAARKDGLPSSTLQDQIMDLLKSSRPEDELQSLLTDLVGFDDLDFVIELISHRKEIASFASFQEDYETQPTGNRLLTRAEREDALRRQDYAHKNASLAPTGFKEPQYPHVYRSYQAGNSLSYAGKRYALPQGSQRKEFEKYEEYSIPAGKAGGLLPGQKLVNIEDLDGLCRRTFKGYKALNRMQSLVYPVAYKTSENMLICAPTGAGKTDAAMLTILHTVGQYLTPSPLEDRAATDFAVDADDFKIVYVAPMKALAAEITEKLGQRLAWLGIKCREYTGDMHLTKSEIIQTQIIVTTPEKWDVVTRKGTGDTELVQKVRLLIIDEVHMLHDERGAVLESLVARTERQVESTQSLIRIVGLSATLPNYIDVADFLKVNRYAGLFYFDASFRPVPLEQHFIGVKGKAGSKQSRENLDTVAFEKVREMLEQDHQVMVFVHSRRDTMATAKMLYEKAIDQVCVDLFDPSTHPKYESAVRDMKSCKARELRELLPKGLGIHHAGMARSDRNLMERLFGEGVLKVLCCTATLAWGVNLPAAAVVIKGTQVYSAQDGKFVDLGILDVLQIFGRAGRPQFEDTGIGMICTTQDKLTHYLTAVTDQLPIESRFSAKLVDNLNAEIALGTVTSIPEAVQWIGYSYLFVRMRRNPMAYGIDWTEFAEDPTLVQRRRQLAIQAARTLQKCQMVIYNEATEELRSKDIGRIASQYYILHTSIEIFNTMMRPQATEADILKMIAMSGEFDNIQSRDSESNELSKMRHNDNIVPCDVDGGIDTPQAKTNILLQAYISKAQPEDFALTNDLNYVAQQAGRICRALFMIALNRRWGHQCLVLLTLAKSIEKRVWPFQHPLHQFDLAKPILNQLDAKENLTIEGMRDMEPAEIGGLVHNHGAGKTITKILNNFPTVSVEAEIAPLNRDVLRIKLYIMPDFLWNDRIHGTSESYYIWVENSETSEIYHHEFFILNRRKLHDDHELNFTIPLSDPLPNQIYHLIRPDTESVYTDLLNLQPLPITALKNPGLEEIYAQRFQFFNPMQTQIFHTLYHTPANVLLGSPTGSGKTVAAELAMWWAFRERPGSKVVYIAPMKALVRERVKDWGARLAKPLGLKLVELTGDNTPDTRTIKDADVIVTTPEKWDGISRSWQTRSYVRQVSLVIIDEIHLLAGDRGPILEIIVSRMNYIASSTKNAVRLLGMSTACANAMDLGNWLGVKEGLFNFRHSVRPVPLELYIDGFPEVRGFCPLMQSMNRPTFLAVKNHSPDKPVIVFVPSRRQTRLTAKDLINLCGMEDNPRRFLNMEEDDLQLNLSRVKDDALKEAISFGIGLHHAGLVESDRQLAEELFLNNKIQILIATSTLAWGVNLPAHLVVVKGTQFYDAKIEGYKDMDLTDVLQMLGRAGRPQFDNSGVARIFTQDSKKDFYKHFLHTGFPVESSLHTVLDNHLCAEVSAETIVTKQDALDYLTWTFFFRRLHKNPSYYGLEISAEEHNSVSAQELANEFMIDMVDKSLSELADSKCVEVYPNGDVDSTPLGKIMSYYYLSHKTIRYLVRHAKAQASFLDVLSWMCRATEYDELPVRHNEDLINAELSRNLTFPGTSFGLPMWDPHVKAFLLLQAHMSRIPLPITDYVGDQTSVLDQAIRIIQASIDVLAELGHLSSALEMIKLLQSVKCARWPTEPPVSIFPGVDAEKVKNTTTLQKLTTMNQGQWSKLAKDLFVPSSQQQRFVRTVSILPNVKVSVDNVTAQSLTVNLKRLNPIVEREARIYAPKFPKPQTEGWFVVVGDLAKDEVYAIKRLGWSQGPGRAVGVGSRPAARAQIKLPPAEDAQPRKVDVVVVSDGYVGLQYQVLGVEVPGLPSVDDDVSKSKGPVNPPAGAASGSSS</sequence>
<dbReference type="GO" id="GO:0003676">
    <property type="term" value="F:nucleic acid binding"/>
    <property type="evidence" value="ECO:0007669"/>
    <property type="project" value="InterPro"/>
</dbReference>
<protein>
    <submittedName>
        <fullName evidence="9">Activating signal cointegrator 1 complex subunit 3</fullName>
    </submittedName>
</protein>
<evidence type="ECO:0000256" key="5">
    <source>
        <dbReference type="ARBA" id="ARBA00022840"/>
    </source>
</evidence>
<feature type="region of interest" description="Disordered" evidence="6">
    <location>
        <begin position="1940"/>
        <end position="1964"/>
    </location>
</feature>
<dbReference type="SUPFAM" id="SSF158702">
    <property type="entry name" value="Sec63 N-terminal domain-like"/>
    <property type="match status" value="2"/>
</dbReference>
<evidence type="ECO:0000259" key="7">
    <source>
        <dbReference type="PROSITE" id="PS51192"/>
    </source>
</evidence>
<dbReference type="FunFam" id="3.40.50.300:FF:000231">
    <property type="entry name" value="Activating signal cointegrator 1 complex subunit 3"/>
    <property type="match status" value="1"/>
</dbReference>
<evidence type="ECO:0000313" key="9">
    <source>
        <dbReference type="EMBL" id="KAJ9138889.1"/>
    </source>
</evidence>
<feature type="domain" description="Helicase C-terminal" evidence="8">
    <location>
        <begin position="1335"/>
        <end position="1546"/>
    </location>
</feature>
<dbReference type="PANTHER" id="PTHR47961">
    <property type="entry name" value="DNA POLYMERASE THETA, PUTATIVE (AFU_ORTHOLOGUE AFUA_1G05260)-RELATED"/>
    <property type="match status" value="1"/>
</dbReference>
<keyword evidence="2" id="KW-0547">Nucleotide-binding</keyword>
<dbReference type="InterPro" id="IPR014756">
    <property type="entry name" value="Ig_E-set"/>
</dbReference>
<dbReference type="InterPro" id="IPR027417">
    <property type="entry name" value="P-loop_NTPase"/>
</dbReference>
<dbReference type="Proteomes" id="UP001174694">
    <property type="component" value="Unassembled WGS sequence"/>
</dbReference>
<feature type="domain" description="Helicase ATP-binding" evidence="7">
    <location>
        <begin position="1130"/>
        <end position="1305"/>
    </location>
</feature>
<keyword evidence="4" id="KW-0347">Helicase</keyword>
<dbReference type="PANTHER" id="PTHR47961:SF13">
    <property type="entry name" value="ACTIVATING SIGNAL COINTEGRATOR 1 COMPLEX SUBUNIT 3"/>
    <property type="match status" value="1"/>
</dbReference>
<dbReference type="Pfam" id="PF00270">
    <property type="entry name" value="DEAD"/>
    <property type="match status" value="2"/>
</dbReference>
<dbReference type="PIRSF" id="PIRSF039073">
    <property type="entry name" value="BRR2"/>
    <property type="match status" value="1"/>
</dbReference>
<dbReference type="SMART" id="SM00490">
    <property type="entry name" value="HELICc"/>
    <property type="match status" value="2"/>
</dbReference>
<dbReference type="FunFam" id="3.40.50.300:FF:000062">
    <property type="entry name" value="U5 small nuclear ribonucleoprotein helicase"/>
    <property type="match status" value="1"/>
</dbReference>
<dbReference type="InterPro" id="IPR003593">
    <property type="entry name" value="AAA+_ATPase"/>
</dbReference>
<proteinExistence type="inferred from homology"/>
<keyword evidence="3" id="KW-0378">Hydrolase</keyword>
<dbReference type="InterPro" id="IPR014001">
    <property type="entry name" value="Helicase_ATP-bd"/>
</dbReference>
<dbReference type="PROSITE" id="PS51192">
    <property type="entry name" value="HELICASE_ATP_BIND_1"/>
    <property type="match status" value="2"/>
</dbReference>
<dbReference type="SMART" id="SM00382">
    <property type="entry name" value="AAA"/>
    <property type="match status" value="2"/>
</dbReference>
<dbReference type="SUPFAM" id="SSF52540">
    <property type="entry name" value="P-loop containing nucleoside triphosphate hydrolases"/>
    <property type="match status" value="4"/>
</dbReference>
<dbReference type="GO" id="GO:0004386">
    <property type="term" value="F:helicase activity"/>
    <property type="evidence" value="ECO:0007669"/>
    <property type="project" value="UniProtKB-KW"/>
</dbReference>
<dbReference type="SUPFAM" id="SSF81296">
    <property type="entry name" value="E set domains"/>
    <property type="match status" value="1"/>
</dbReference>
<keyword evidence="10" id="KW-1185">Reference proteome</keyword>
<dbReference type="InterPro" id="IPR050474">
    <property type="entry name" value="Hel308_SKI2-like"/>
</dbReference>
<dbReference type="Gene3D" id="1.10.150.20">
    <property type="entry name" value="5' to 3' exonuclease, C-terminal subdomain"/>
    <property type="match status" value="1"/>
</dbReference>
<dbReference type="EMBL" id="JANBVO010000028">
    <property type="protein sequence ID" value="KAJ9138889.1"/>
    <property type="molecule type" value="Genomic_DNA"/>
</dbReference>
<dbReference type="Pfam" id="PF02889">
    <property type="entry name" value="Sec63"/>
    <property type="match status" value="2"/>
</dbReference>
<evidence type="ECO:0000256" key="3">
    <source>
        <dbReference type="ARBA" id="ARBA00022801"/>
    </source>
</evidence>
<evidence type="ECO:0000256" key="4">
    <source>
        <dbReference type="ARBA" id="ARBA00022806"/>
    </source>
</evidence>
<dbReference type="PROSITE" id="PS51194">
    <property type="entry name" value="HELICASE_CTER"/>
    <property type="match status" value="2"/>
</dbReference>
<dbReference type="FunFam" id="3.40.50.300:FF:000198">
    <property type="entry name" value="Activating signal cointegrator 1 complex subunit"/>
    <property type="match status" value="1"/>
</dbReference>
<evidence type="ECO:0000256" key="1">
    <source>
        <dbReference type="ARBA" id="ARBA00010140"/>
    </source>
</evidence>
<dbReference type="InterPro" id="IPR036388">
    <property type="entry name" value="WH-like_DNA-bd_sf"/>
</dbReference>
<dbReference type="InterPro" id="IPR011545">
    <property type="entry name" value="DEAD/DEAH_box_helicase_dom"/>
</dbReference>
<evidence type="ECO:0000313" key="10">
    <source>
        <dbReference type="Proteomes" id="UP001174694"/>
    </source>
</evidence>
<dbReference type="CDD" id="cd18795">
    <property type="entry name" value="SF2_C_Ski2"/>
    <property type="match status" value="2"/>
</dbReference>